<dbReference type="EMBL" id="JBHUDY010000001">
    <property type="protein sequence ID" value="MFD1611765.1"/>
    <property type="molecule type" value="Genomic_DNA"/>
</dbReference>
<dbReference type="PANTHER" id="PTHR30535">
    <property type="entry name" value="VITAMIN B12-BINDING PROTEIN"/>
    <property type="match status" value="1"/>
</dbReference>
<dbReference type="InterPro" id="IPR050902">
    <property type="entry name" value="ABC_Transporter_SBP"/>
</dbReference>
<evidence type="ECO:0000256" key="1">
    <source>
        <dbReference type="SAM" id="SignalP"/>
    </source>
</evidence>
<dbReference type="SUPFAM" id="SSF53807">
    <property type="entry name" value="Helical backbone' metal receptor"/>
    <property type="match status" value="1"/>
</dbReference>
<dbReference type="PROSITE" id="PS51257">
    <property type="entry name" value="PROKAR_LIPOPROTEIN"/>
    <property type="match status" value="1"/>
</dbReference>
<accession>A0ABW4I3Q3</accession>
<evidence type="ECO:0000259" key="2">
    <source>
        <dbReference type="PROSITE" id="PS50983"/>
    </source>
</evidence>
<proteinExistence type="predicted"/>
<feature type="domain" description="Fe/B12 periplasmic-binding" evidence="2">
    <location>
        <begin position="28"/>
        <end position="279"/>
    </location>
</feature>
<gene>
    <name evidence="3" type="ORF">ACFSCW_08125</name>
</gene>
<evidence type="ECO:0000313" key="4">
    <source>
        <dbReference type="Proteomes" id="UP001597115"/>
    </source>
</evidence>
<evidence type="ECO:0000313" key="3">
    <source>
        <dbReference type="EMBL" id="MFD1611765.1"/>
    </source>
</evidence>
<dbReference type="PANTHER" id="PTHR30535:SF4">
    <property type="entry name" value="HEMIN-BINDING PERIPLASMIC PROTEIN HMUT"/>
    <property type="match status" value="1"/>
</dbReference>
<dbReference type="PROSITE" id="PS50983">
    <property type="entry name" value="FE_B12_PBP"/>
    <property type="match status" value="1"/>
</dbReference>
<name>A0ABW4I3Q3_9SPHN</name>
<dbReference type="RefSeq" id="WP_380888344.1">
    <property type="nucleotide sequence ID" value="NZ_JBHUDY010000001.1"/>
</dbReference>
<reference evidence="4" key="1">
    <citation type="journal article" date="2019" name="Int. J. Syst. Evol. Microbiol.">
        <title>The Global Catalogue of Microorganisms (GCM) 10K type strain sequencing project: providing services to taxonomists for standard genome sequencing and annotation.</title>
        <authorList>
            <consortium name="The Broad Institute Genomics Platform"/>
            <consortium name="The Broad Institute Genome Sequencing Center for Infectious Disease"/>
            <person name="Wu L."/>
            <person name="Ma J."/>
        </authorList>
    </citation>
    <scope>NUCLEOTIDE SEQUENCE [LARGE SCALE GENOMIC DNA]</scope>
    <source>
        <strain evidence="4">CGMCC 1.16275</strain>
    </source>
</reference>
<feature type="chain" id="PRO_5045182717" evidence="1">
    <location>
        <begin position="21"/>
        <end position="279"/>
    </location>
</feature>
<dbReference type="InterPro" id="IPR002491">
    <property type="entry name" value="ABC_transptr_periplasmic_BD"/>
</dbReference>
<organism evidence="3 4">
    <name type="scientific">Sphingomonas tabacisoli</name>
    <dbReference type="NCBI Taxonomy" id="2249466"/>
    <lineage>
        <taxon>Bacteria</taxon>
        <taxon>Pseudomonadati</taxon>
        <taxon>Pseudomonadota</taxon>
        <taxon>Alphaproteobacteria</taxon>
        <taxon>Sphingomonadales</taxon>
        <taxon>Sphingomonadaceae</taxon>
        <taxon>Sphingomonas</taxon>
    </lineage>
</organism>
<comment type="caution">
    <text evidence="3">The sequence shown here is derived from an EMBL/GenBank/DDBJ whole genome shotgun (WGS) entry which is preliminary data.</text>
</comment>
<dbReference type="Gene3D" id="3.40.50.1980">
    <property type="entry name" value="Nitrogenase molybdenum iron protein domain"/>
    <property type="match status" value="2"/>
</dbReference>
<keyword evidence="1" id="KW-0732">Signal</keyword>
<dbReference type="Pfam" id="PF01497">
    <property type="entry name" value="Peripla_BP_2"/>
    <property type="match status" value="1"/>
</dbReference>
<feature type="signal peptide" evidence="1">
    <location>
        <begin position="1"/>
        <end position="20"/>
    </location>
</feature>
<dbReference type="Proteomes" id="UP001597115">
    <property type="component" value="Unassembled WGS sequence"/>
</dbReference>
<protein>
    <submittedName>
        <fullName evidence="3">ABC transporter substrate-binding protein</fullName>
    </submittedName>
</protein>
<keyword evidence="4" id="KW-1185">Reference proteome</keyword>
<sequence>MRLWVAGLALCALACGCAGPAPVRRSDRIVSTNPCLDAILVELVPPERIAAISAYSQDPRSTSMPLDLARRLPATSGTAEEVIALKPGLVLASSFTAPATLAAYRRLGLPVASFGIVSSVEENRAQIRAIAKAVGAPERGEALVGRIDHAVADAAPPDATQPSALLWLGGSNLVNGRGTLIDDMLGRAGFRNASADYGVRQTGVLPLEYVVAHPPRVVLTPERGAGEEGRRVALRVRALAASKAKVTIGRFPERLFYCGGPAIVPAMQRLAAIRRQVAS</sequence>